<dbReference type="InterPro" id="IPR035940">
    <property type="entry name" value="CAP_sf"/>
</dbReference>
<organism evidence="3 4">
    <name type="scientific">Alkalicoccobacillus murimartini</name>
    <dbReference type="NCBI Taxonomy" id="171685"/>
    <lineage>
        <taxon>Bacteria</taxon>
        <taxon>Bacillati</taxon>
        <taxon>Bacillota</taxon>
        <taxon>Bacilli</taxon>
        <taxon>Bacillales</taxon>
        <taxon>Bacillaceae</taxon>
        <taxon>Alkalicoccobacillus</taxon>
    </lineage>
</organism>
<feature type="domain" description="CAP-associated" evidence="2">
    <location>
        <begin position="65"/>
        <end position="204"/>
    </location>
</feature>
<proteinExistence type="predicted"/>
<comment type="caution">
    <text evidence="3">The sequence shown here is derived from an EMBL/GenBank/DDBJ whole genome shotgun (WGS) entry which is preliminary data.</text>
</comment>
<dbReference type="InterPro" id="IPR029410">
    <property type="entry name" value="CAP_assoc"/>
</dbReference>
<gene>
    <name evidence="3" type="ORF">J2S05_001249</name>
</gene>
<dbReference type="CDD" id="cd05379">
    <property type="entry name" value="CAP_bacterial"/>
    <property type="match status" value="1"/>
</dbReference>
<dbReference type="EMBL" id="JAUSUA010000001">
    <property type="protein sequence ID" value="MDQ0206475.1"/>
    <property type="molecule type" value="Genomic_DNA"/>
</dbReference>
<name>A0ABT9YG67_9BACI</name>
<dbReference type="Pfam" id="PF14504">
    <property type="entry name" value="CAP_assoc_N"/>
    <property type="match status" value="1"/>
</dbReference>
<dbReference type="SUPFAM" id="SSF55797">
    <property type="entry name" value="PR-1-like"/>
    <property type="match status" value="1"/>
</dbReference>
<reference evidence="3 4" key="1">
    <citation type="submission" date="2023-07" db="EMBL/GenBank/DDBJ databases">
        <title>Genomic Encyclopedia of Type Strains, Phase IV (KMG-IV): sequencing the most valuable type-strain genomes for metagenomic binning, comparative biology and taxonomic classification.</title>
        <authorList>
            <person name="Goeker M."/>
        </authorList>
    </citation>
    <scope>NUCLEOTIDE SEQUENCE [LARGE SCALE GENOMIC DNA]</scope>
    <source>
        <strain evidence="3 4">DSM 19154</strain>
    </source>
</reference>
<evidence type="ECO:0000259" key="1">
    <source>
        <dbReference type="Pfam" id="PF00188"/>
    </source>
</evidence>
<dbReference type="Gene3D" id="3.40.33.10">
    <property type="entry name" value="CAP"/>
    <property type="match status" value="1"/>
</dbReference>
<dbReference type="RefSeq" id="WP_306980910.1">
    <property type="nucleotide sequence ID" value="NZ_JAUSUA010000001.1"/>
</dbReference>
<dbReference type="Proteomes" id="UP001225034">
    <property type="component" value="Unassembled WGS sequence"/>
</dbReference>
<protein>
    <submittedName>
        <fullName evidence="3">Uncharacterized protein YkwD</fullName>
    </submittedName>
</protein>
<evidence type="ECO:0000313" key="4">
    <source>
        <dbReference type="Proteomes" id="UP001225034"/>
    </source>
</evidence>
<sequence length="351" mass="40252">MGKRLGLLAGLLLILIIMIVEVTQQDEMEHWFADTPFKQGSVAERQNPSKEVLASRTGVHLGQIIDKSEDEVIQTYGEPERKDPSSYGYEWWIYPINNHSYLQVGLEDGEVVTFYYSGDELKDSVFNEGVTYERLSSELDFESTIEVDNDMGTFEFRLTEDDLRARPLVPYGDNWLQLYFDIHTGELSTVRMLTTDLLLKQKPYSITYRGTLPEIEPLSAEKWKAIEAGEEKQIFHLTNLIRDKHGLEPYKWNEEVRDIAYKHSLDMEINDYFDHVSPTYGKLDARFITGQVPFKTAGENIALGYVDGAAAVEGWLNSEGHRVNLLHEEFTELGVGVYEKSFTQNFLTPPN</sequence>
<dbReference type="PANTHER" id="PTHR31157">
    <property type="entry name" value="SCP DOMAIN-CONTAINING PROTEIN"/>
    <property type="match status" value="1"/>
</dbReference>
<dbReference type="Pfam" id="PF00188">
    <property type="entry name" value="CAP"/>
    <property type="match status" value="1"/>
</dbReference>
<evidence type="ECO:0000259" key="2">
    <source>
        <dbReference type="Pfam" id="PF14504"/>
    </source>
</evidence>
<evidence type="ECO:0000313" key="3">
    <source>
        <dbReference type="EMBL" id="MDQ0206475.1"/>
    </source>
</evidence>
<dbReference type="InterPro" id="IPR014044">
    <property type="entry name" value="CAP_dom"/>
</dbReference>
<feature type="domain" description="SCP" evidence="1">
    <location>
        <begin position="236"/>
        <end position="345"/>
    </location>
</feature>
<accession>A0ABT9YG67</accession>
<dbReference type="PANTHER" id="PTHR31157:SF26">
    <property type="entry name" value="SCP-LIKE EXTRACELLULAR PROTEIN"/>
    <property type="match status" value="1"/>
</dbReference>
<keyword evidence="4" id="KW-1185">Reference proteome</keyword>